<dbReference type="PROSITE" id="PS51257">
    <property type="entry name" value="PROKAR_LIPOPROTEIN"/>
    <property type="match status" value="1"/>
</dbReference>
<keyword evidence="9 13" id="KW-0798">TonB box</keyword>
<dbReference type="InterPro" id="IPR039426">
    <property type="entry name" value="TonB-dep_rcpt-like"/>
</dbReference>
<keyword evidence="7" id="KW-0408">Iron</keyword>
<comment type="similarity">
    <text evidence="12 13">Belongs to the TonB-dependent receptor family.</text>
</comment>
<protein>
    <submittedName>
        <fullName evidence="17">TonB-dependent receptor</fullName>
    </submittedName>
</protein>
<feature type="chain" id="PRO_5022772759" evidence="14">
    <location>
        <begin position="29"/>
        <end position="790"/>
    </location>
</feature>
<evidence type="ECO:0000256" key="10">
    <source>
        <dbReference type="ARBA" id="ARBA00023136"/>
    </source>
</evidence>
<dbReference type="RefSeq" id="WP_147625905.1">
    <property type="nucleotide sequence ID" value="NZ_CP042807.1"/>
</dbReference>
<dbReference type="KEGG" id="rgl:CS053_00300"/>
<dbReference type="Pfam" id="PF00593">
    <property type="entry name" value="TonB_dep_Rec_b-barrel"/>
    <property type="match status" value="1"/>
</dbReference>
<evidence type="ECO:0000256" key="8">
    <source>
        <dbReference type="ARBA" id="ARBA00023065"/>
    </source>
</evidence>
<gene>
    <name evidence="17" type="ORF">CS053_00300</name>
</gene>
<organism evidence="17 18">
    <name type="scientific">Rhodanobacter glycinis</name>
    <dbReference type="NCBI Taxonomy" id="582702"/>
    <lineage>
        <taxon>Bacteria</taxon>
        <taxon>Pseudomonadati</taxon>
        <taxon>Pseudomonadota</taxon>
        <taxon>Gammaproteobacteria</taxon>
        <taxon>Lysobacterales</taxon>
        <taxon>Rhodanobacteraceae</taxon>
        <taxon>Rhodanobacter</taxon>
    </lineage>
</organism>
<feature type="domain" description="TonB-dependent receptor-like beta-barrel" evidence="15">
    <location>
        <begin position="313"/>
        <end position="753"/>
    </location>
</feature>
<keyword evidence="5 12" id="KW-0812">Transmembrane</keyword>
<keyword evidence="11 12" id="KW-0998">Cell outer membrane</keyword>
<evidence type="ECO:0000313" key="18">
    <source>
        <dbReference type="Proteomes" id="UP000321807"/>
    </source>
</evidence>
<dbReference type="InterPro" id="IPR036942">
    <property type="entry name" value="Beta-barrel_TonB_sf"/>
</dbReference>
<name>A0A5B9DWU9_9GAMM</name>
<keyword evidence="2 12" id="KW-0813">Transport</keyword>
<evidence type="ECO:0000256" key="2">
    <source>
        <dbReference type="ARBA" id="ARBA00022448"/>
    </source>
</evidence>
<evidence type="ECO:0000256" key="5">
    <source>
        <dbReference type="ARBA" id="ARBA00022692"/>
    </source>
</evidence>
<evidence type="ECO:0000256" key="9">
    <source>
        <dbReference type="ARBA" id="ARBA00023077"/>
    </source>
</evidence>
<proteinExistence type="inferred from homology"/>
<dbReference type="InterPro" id="IPR000531">
    <property type="entry name" value="Beta-barrel_TonB"/>
</dbReference>
<evidence type="ECO:0000259" key="15">
    <source>
        <dbReference type="Pfam" id="PF00593"/>
    </source>
</evidence>
<keyword evidence="6 14" id="KW-0732">Signal</keyword>
<evidence type="ECO:0000256" key="6">
    <source>
        <dbReference type="ARBA" id="ARBA00022729"/>
    </source>
</evidence>
<dbReference type="PROSITE" id="PS52016">
    <property type="entry name" value="TONB_DEPENDENT_REC_3"/>
    <property type="match status" value="1"/>
</dbReference>
<feature type="domain" description="TonB-dependent receptor plug" evidence="16">
    <location>
        <begin position="80"/>
        <end position="186"/>
    </location>
</feature>
<dbReference type="InterPro" id="IPR012910">
    <property type="entry name" value="Plug_dom"/>
</dbReference>
<dbReference type="Pfam" id="PF07715">
    <property type="entry name" value="Plug"/>
    <property type="match status" value="1"/>
</dbReference>
<keyword evidence="4" id="KW-0410">Iron transport</keyword>
<dbReference type="Gene3D" id="2.170.130.10">
    <property type="entry name" value="TonB-dependent receptor, plug domain"/>
    <property type="match status" value="1"/>
</dbReference>
<evidence type="ECO:0000259" key="16">
    <source>
        <dbReference type="Pfam" id="PF07715"/>
    </source>
</evidence>
<comment type="subcellular location">
    <subcellularLocation>
        <location evidence="1 12">Cell outer membrane</location>
        <topology evidence="1 12">Multi-pass membrane protein</topology>
    </subcellularLocation>
</comment>
<accession>A0A5B9DWU9</accession>
<dbReference type="InterPro" id="IPR037066">
    <property type="entry name" value="Plug_dom_sf"/>
</dbReference>
<dbReference type="GO" id="GO:0009279">
    <property type="term" value="C:cell outer membrane"/>
    <property type="evidence" value="ECO:0007669"/>
    <property type="project" value="UniProtKB-SubCell"/>
</dbReference>
<evidence type="ECO:0000256" key="13">
    <source>
        <dbReference type="RuleBase" id="RU003357"/>
    </source>
</evidence>
<evidence type="ECO:0000256" key="14">
    <source>
        <dbReference type="SAM" id="SignalP"/>
    </source>
</evidence>
<dbReference type="GO" id="GO:0015344">
    <property type="term" value="F:siderophore uptake transmembrane transporter activity"/>
    <property type="evidence" value="ECO:0007669"/>
    <property type="project" value="TreeGrafter"/>
</dbReference>
<dbReference type="PANTHER" id="PTHR32552:SF68">
    <property type="entry name" value="FERRICHROME OUTER MEMBRANE TRANSPORTER_PHAGE RECEPTOR"/>
    <property type="match status" value="1"/>
</dbReference>
<evidence type="ECO:0000256" key="11">
    <source>
        <dbReference type="ARBA" id="ARBA00023237"/>
    </source>
</evidence>
<dbReference type="SUPFAM" id="SSF56935">
    <property type="entry name" value="Porins"/>
    <property type="match status" value="1"/>
</dbReference>
<feature type="signal peptide" evidence="14">
    <location>
        <begin position="1"/>
        <end position="28"/>
    </location>
</feature>
<evidence type="ECO:0000256" key="7">
    <source>
        <dbReference type="ARBA" id="ARBA00023004"/>
    </source>
</evidence>
<keyword evidence="10 12" id="KW-0472">Membrane</keyword>
<dbReference type="Proteomes" id="UP000321807">
    <property type="component" value="Chromosome"/>
</dbReference>
<evidence type="ECO:0000313" key="17">
    <source>
        <dbReference type="EMBL" id="QEE23105.1"/>
    </source>
</evidence>
<keyword evidence="17" id="KW-0675">Receptor</keyword>
<dbReference type="AlphaFoldDB" id="A0A5B9DWU9"/>
<dbReference type="EMBL" id="CP042807">
    <property type="protein sequence ID" value="QEE23105.1"/>
    <property type="molecule type" value="Genomic_DNA"/>
</dbReference>
<reference evidence="17 18" key="1">
    <citation type="submission" date="2019-08" db="EMBL/GenBank/DDBJ databases">
        <title>Complete genome sequence of Rhodanobacter glycinis strain T01E-68 isolated from tomato root.</title>
        <authorList>
            <person name="Weon H.-Y."/>
            <person name="Lee S.A."/>
        </authorList>
    </citation>
    <scope>NUCLEOTIDE SEQUENCE [LARGE SCALE GENOMIC DNA]</scope>
    <source>
        <strain evidence="17 18">T01E-68</strain>
    </source>
</reference>
<keyword evidence="8" id="KW-0406">Ion transport</keyword>
<dbReference type="PANTHER" id="PTHR32552">
    <property type="entry name" value="FERRICHROME IRON RECEPTOR-RELATED"/>
    <property type="match status" value="1"/>
</dbReference>
<evidence type="ECO:0000256" key="4">
    <source>
        <dbReference type="ARBA" id="ARBA00022496"/>
    </source>
</evidence>
<dbReference type="Gene3D" id="2.40.170.20">
    <property type="entry name" value="TonB-dependent receptor, beta-barrel domain"/>
    <property type="match status" value="1"/>
</dbReference>
<sequence length="790" mass="84846">MTLCHRFSSSTVLALAIGCALLPVAAVAGQPAVAPASATGTDTDFSSDALHKHPVKQMSAVSVTADALSLNHVPATTPLTVTQPTSVIDRDYILNNTAPTATYADVIAITPSVSDHEPNGAGLTESRDISIRGFHDGEFNLTMDGIPVGDPNDFTHHSPDYFMSQDLGSINVDRGPGNASTVGFATFGGTVGMDTRAPTEDTVGHIYGSYGSYATRLLGGSFDTGTMQNYGDLRAFVDYRQAKSNGYLTGASFDRHNFFMKMVKPVGEHTELTVVAMTNQNSGSNAAIYGATSYPYVAVNNGAPPYTSSMPGQMQRLGMNYGLSDNPASQAFSGYNRDVINTDFEYVGVHSLLGAVTLDNKLYTYAYYHHGWNGADPNGGNYDGGSINGPAGSVGDGSFPAGAGSTNGTLYGANNVPGQKMYNLYRNWGDMLRLSQDFGPGELRYGLWVNKQLYHRYQAEIDFTNGGAYNAADPAAAIDRRIDGTFLTVQPYLEYAWHVTDAFTVTPGLKYVYFRRHDVAPVQQKVGAPQDYAQTWRTLLPAIDLHYQIRSDWTAYLQAAKGYLAPNENLFYVPNPRVSDQSVSTQSTTNYQLGTVWQSDRVSLSADVYAINFSNQVTKHKVGGETIFSNLGGTKYRGGEIEASYLVGGGFSLYGNASYNKATQNSSGLQLALVPKYTGAAGVIYRDGAWHASLIAKYTGANNGDTGQDAAGHAIGIYRFHPVTLTNLSVNYTLPEAALLPRGTRLSLQVSNLADNRQLDDLGGYTGNGVPLFFTPAGRSVMFGFDVPVR</sequence>
<evidence type="ECO:0000256" key="3">
    <source>
        <dbReference type="ARBA" id="ARBA00022452"/>
    </source>
</evidence>
<keyword evidence="3 12" id="KW-1134">Transmembrane beta strand</keyword>
<evidence type="ECO:0000256" key="12">
    <source>
        <dbReference type="PROSITE-ProRule" id="PRU01360"/>
    </source>
</evidence>
<evidence type="ECO:0000256" key="1">
    <source>
        <dbReference type="ARBA" id="ARBA00004571"/>
    </source>
</evidence>